<reference evidence="3" key="1">
    <citation type="submission" date="2022-10" db="EMBL/GenBank/DDBJ databases">
        <title>Tapping the CABI collections for fungal endophytes: first genome assemblies for Collariella, Neodidymelliopsis, Ascochyta clinopodiicola, Didymella pomorum, Didymosphaeria variabile, Neocosmospora piperis and Neocucurbitaria cava.</title>
        <authorList>
            <person name="Hill R."/>
        </authorList>
    </citation>
    <scope>NUCLEOTIDE SEQUENCE</scope>
    <source>
        <strain evidence="3">IMI 355082</strain>
    </source>
</reference>
<dbReference type="AlphaFoldDB" id="A0A9W9CX47"/>
<keyword evidence="2" id="KW-1133">Transmembrane helix</keyword>
<feature type="region of interest" description="Disordered" evidence="1">
    <location>
        <begin position="275"/>
        <end position="303"/>
    </location>
</feature>
<accession>A0A9W9CX47</accession>
<dbReference type="OrthoDB" id="5428890at2759"/>
<keyword evidence="4" id="KW-1185">Reference proteome</keyword>
<comment type="caution">
    <text evidence="3">The sequence shown here is derived from an EMBL/GenBank/DDBJ whole genome shotgun (WGS) entry which is preliminary data.</text>
</comment>
<sequence>MDDGSRRQGRNLLATAVWDSHVDDNADAKLSAYFTWIQREFYGITTDELVFFVDIIRSNMTMKRSSLIQAVRLFKDSWGDQTKSVIDKDFQNPAASSVTDQLKQSLREDDSSIEDQLLDAVRAVFALELARDQNTVGGVLDPTFWESHESLSDVISKSFPKQKLRQNSQISQRAILIDSKNLAAKYLEDHANVKIQWTSNLVEHLWLQDKTLYVFDLACMLERAYNTRPAAGINHPCNIAESVPGLTGDNLPTKVGASGEGTAEDDHHMHTFEGSDQIHRSDREGMVSEEHTGGSQSGKNVKPAPPNAWLKTKLKPHVQWPRLWLVSLERDARLAAAELSGRPLEAHKQYLEEVRDTQKLFELYPHWAIRWQRIHQEAEAPTPVSRLDKWAQRRRDERHAFKVAYLALHLAIGFGVVATVLGVLQLWVSYCQWRVQDGGYGCGPVKGSSQGS</sequence>
<evidence type="ECO:0000256" key="2">
    <source>
        <dbReference type="SAM" id="Phobius"/>
    </source>
</evidence>
<feature type="compositionally biased region" description="Basic and acidic residues" evidence="1">
    <location>
        <begin position="275"/>
        <end position="292"/>
    </location>
</feature>
<protein>
    <submittedName>
        <fullName evidence="3">Uncharacterized protein</fullName>
    </submittedName>
</protein>
<evidence type="ECO:0000313" key="4">
    <source>
        <dbReference type="Proteomes" id="UP001140453"/>
    </source>
</evidence>
<dbReference type="EMBL" id="JAPEVB010000003">
    <property type="protein sequence ID" value="KAJ4392267.1"/>
    <property type="molecule type" value="Genomic_DNA"/>
</dbReference>
<keyword evidence="2" id="KW-0472">Membrane</keyword>
<organism evidence="3 4">
    <name type="scientific">Gnomoniopsis smithogilvyi</name>
    <dbReference type="NCBI Taxonomy" id="1191159"/>
    <lineage>
        <taxon>Eukaryota</taxon>
        <taxon>Fungi</taxon>
        <taxon>Dikarya</taxon>
        <taxon>Ascomycota</taxon>
        <taxon>Pezizomycotina</taxon>
        <taxon>Sordariomycetes</taxon>
        <taxon>Sordariomycetidae</taxon>
        <taxon>Diaporthales</taxon>
        <taxon>Gnomoniaceae</taxon>
        <taxon>Gnomoniopsis</taxon>
    </lineage>
</organism>
<name>A0A9W9CX47_9PEZI</name>
<evidence type="ECO:0000313" key="3">
    <source>
        <dbReference type="EMBL" id="KAJ4392267.1"/>
    </source>
</evidence>
<dbReference type="Proteomes" id="UP001140453">
    <property type="component" value="Unassembled WGS sequence"/>
</dbReference>
<proteinExistence type="predicted"/>
<keyword evidence="2" id="KW-0812">Transmembrane</keyword>
<gene>
    <name evidence="3" type="ORF">N0V93_005892</name>
</gene>
<evidence type="ECO:0000256" key="1">
    <source>
        <dbReference type="SAM" id="MobiDB-lite"/>
    </source>
</evidence>
<feature type="transmembrane region" description="Helical" evidence="2">
    <location>
        <begin position="403"/>
        <end position="428"/>
    </location>
</feature>